<dbReference type="AlphaFoldDB" id="A0A167FQT5"/>
<evidence type="ECO:0000256" key="7">
    <source>
        <dbReference type="ARBA" id="ARBA00022801"/>
    </source>
</evidence>
<dbReference type="CDD" id="cd09090">
    <property type="entry name" value="INPP5c_ScInp51p-like"/>
    <property type="match status" value="1"/>
</dbReference>
<evidence type="ECO:0000313" key="11">
    <source>
        <dbReference type="EMBL" id="ANB15579.1"/>
    </source>
</evidence>
<dbReference type="Pfam" id="PF22669">
    <property type="entry name" value="Exo_endo_phos2"/>
    <property type="match status" value="1"/>
</dbReference>
<reference evidence="11 12" key="1">
    <citation type="submission" date="2016-02" db="EMBL/GenBank/DDBJ databases">
        <title>Complete genome sequence and transcriptome regulation of the pentose utilising yeast Sugiyamaella lignohabitans.</title>
        <authorList>
            <person name="Bellasio M."/>
            <person name="Peymann A."/>
            <person name="Valli M."/>
            <person name="Sipitzky M."/>
            <person name="Graf A."/>
            <person name="Sauer M."/>
            <person name="Marx H."/>
            <person name="Mattanovich D."/>
        </authorList>
    </citation>
    <scope>NUCLEOTIDE SEQUENCE [LARGE SCALE GENOMIC DNA]</scope>
    <source>
        <strain evidence="11 12">CBS 10342</strain>
    </source>
</reference>
<dbReference type="FunFam" id="3.60.10.10:FF:000029">
    <property type="entry name" value="Inositol polyphosphate 5-phosphatase"/>
    <property type="match status" value="1"/>
</dbReference>
<organism evidence="11 12">
    <name type="scientific">Sugiyamaella lignohabitans</name>
    <dbReference type="NCBI Taxonomy" id="796027"/>
    <lineage>
        <taxon>Eukaryota</taxon>
        <taxon>Fungi</taxon>
        <taxon>Dikarya</taxon>
        <taxon>Ascomycota</taxon>
        <taxon>Saccharomycotina</taxon>
        <taxon>Dipodascomycetes</taxon>
        <taxon>Dipodascales</taxon>
        <taxon>Trichomonascaceae</taxon>
        <taxon>Sugiyamaella</taxon>
    </lineage>
</organism>
<evidence type="ECO:0000256" key="9">
    <source>
        <dbReference type="SAM" id="MobiDB-lite"/>
    </source>
</evidence>
<comment type="similarity">
    <text evidence="3">In the central section; belongs to the inositol 1,4,5-trisphosphate 5-phosphatase family.</text>
</comment>
<evidence type="ECO:0000256" key="4">
    <source>
        <dbReference type="ARBA" id="ARBA00013044"/>
    </source>
</evidence>
<evidence type="ECO:0000256" key="8">
    <source>
        <dbReference type="ARBA" id="ARBA00022927"/>
    </source>
</evidence>
<keyword evidence="5" id="KW-0813">Transport</keyword>
<sequence>MKQRSNKNSGQTPKAGAKMQTIDESFMWNSYMIDELTKFRNRLPQDQMEALDKQGFLTTVIRGFAGTRKLRMGDRQARLTVISRQSCRRAGTRYNARGIDDDGNVANFVETETILDIGGNHIFGYTQLRGSVPIFWEQDNNLLSAKVNITRSFEATQPAFRRHFEALMSRFGSVHIINLLSEKSGEIDLTERYERHVQSNPSLATNLGYMAFDFHKEVASGGYANATRILPRLQDTMIDFGFYSYNSATGEEDSTEQIGIFRTNCLDCLDRTNMIQQLVSRDALELFLEYHDINAVNYAHELWTHHNVLWADNGDQLSQIYAGTNALKTSFTRSGRSGLSGALADVTKSVGRLYVNNFVDKSRQNTMDVLLGRIEGQVQVILHDPIYDYVNAEVSRRKNEYSSSRDIKIFAGTFNINGKMADEDLSSWLFPESETRTKDDLPDLYLIGFQELVELTPGQILNADAGKKEFWANRVSRCLNTRDRYVLLRSGQLVGTALMVFVKETEIFFVKNVEGATKKTGLGGMAGNKGGVAVSFLFANTSFCFITAHLAAGANNIDERHQDYKTLSTGLQFSRGRKIKDHDTVIWLGDFNYRVNLPNERVRGLIERGHIRAIFEYDQLNNQMIKGETFPYYNEMEINFMPTYKFDNGTDIYDSSEKARVPSWTDRILSRGTNIRQLSYNSAPVMFSDHRPVYATFTAQVIIIDDDAKQKLSNQIYQKRRDEVGDTNILVNILDLNENMLTHGLPPPSTDSKKWWIAGGQHAKVDLAVPSKNHVINPYKPANPFDQQNSSIPDFIERPPALPKRPTPSDAGAVKRKPVIPQKPDHLSGSPLKATQTATSSIGSASTSTSSLASTAPSISPTTNSDNSTNAVNQTARSLAPAVTQPPLLPPRPGSISSESSLPVPRPSSASVSSDRSIPLRPSSTTSDRLAAPAPPPPRSRTASLASTKSNASSQQSLMDGSMPPAEVSTWTPLQPTN</sequence>
<evidence type="ECO:0000313" key="12">
    <source>
        <dbReference type="Proteomes" id="UP000189580"/>
    </source>
</evidence>
<feature type="compositionally biased region" description="Polar residues" evidence="9">
    <location>
        <begin position="969"/>
        <end position="978"/>
    </location>
</feature>
<dbReference type="GO" id="GO:0004439">
    <property type="term" value="F:phosphatidylinositol-4,5-bisphosphate 5-phosphatase activity"/>
    <property type="evidence" value="ECO:0007669"/>
    <property type="project" value="UniProtKB-EC"/>
</dbReference>
<proteinExistence type="inferred from homology"/>
<dbReference type="Pfam" id="PF02383">
    <property type="entry name" value="Syja_N"/>
    <property type="match status" value="1"/>
</dbReference>
<dbReference type="GO" id="GO:0046856">
    <property type="term" value="P:phosphatidylinositol dephosphorylation"/>
    <property type="evidence" value="ECO:0007669"/>
    <property type="project" value="InterPro"/>
</dbReference>
<keyword evidence="12" id="KW-1185">Reference proteome</keyword>
<dbReference type="Gene3D" id="3.60.10.10">
    <property type="entry name" value="Endonuclease/exonuclease/phosphatase"/>
    <property type="match status" value="1"/>
</dbReference>
<dbReference type="Proteomes" id="UP000189580">
    <property type="component" value="Chromosome b"/>
</dbReference>
<evidence type="ECO:0000256" key="2">
    <source>
        <dbReference type="ARBA" id="ARBA00008943"/>
    </source>
</evidence>
<evidence type="ECO:0000259" key="10">
    <source>
        <dbReference type="PROSITE" id="PS50275"/>
    </source>
</evidence>
<protein>
    <recommendedName>
        <fullName evidence="4">phosphoinositide 5-phosphatase</fullName>
        <ecNumber evidence="4">3.1.3.36</ecNumber>
    </recommendedName>
</protein>
<dbReference type="GO" id="GO:0016020">
    <property type="term" value="C:membrane"/>
    <property type="evidence" value="ECO:0007669"/>
    <property type="project" value="TreeGrafter"/>
</dbReference>
<dbReference type="RefSeq" id="XP_018738056.1">
    <property type="nucleotide sequence ID" value="XM_018880215.1"/>
</dbReference>
<dbReference type="GO" id="GO:0005737">
    <property type="term" value="C:cytoplasm"/>
    <property type="evidence" value="ECO:0007669"/>
    <property type="project" value="UniProtKB-SubCell"/>
</dbReference>
<dbReference type="SUPFAM" id="SSF56219">
    <property type="entry name" value="DNase I-like"/>
    <property type="match status" value="1"/>
</dbReference>
<dbReference type="InterPro" id="IPR036691">
    <property type="entry name" value="Endo/exonu/phosph_ase_sf"/>
</dbReference>
<dbReference type="PANTHER" id="PTHR11200">
    <property type="entry name" value="INOSITOL 5-PHOSPHATASE"/>
    <property type="match status" value="1"/>
</dbReference>
<accession>A0A167FQT5</accession>
<dbReference type="EMBL" id="CP014503">
    <property type="protein sequence ID" value="ANB15579.1"/>
    <property type="molecule type" value="Genomic_DNA"/>
</dbReference>
<evidence type="ECO:0000256" key="3">
    <source>
        <dbReference type="ARBA" id="ARBA00009678"/>
    </source>
</evidence>
<dbReference type="InterPro" id="IPR046985">
    <property type="entry name" value="IP5"/>
</dbReference>
<feature type="compositionally biased region" description="Polar residues" evidence="9">
    <location>
        <begin position="948"/>
        <end position="959"/>
    </location>
</feature>
<name>A0A167FQT5_9ASCO</name>
<dbReference type="GO" id="GO:0043813">
    <property type="term" value="F:phosphatidylinositol-3,5-bisphosphate 5-phosphatase activity"/>
    <property type="evidence" value="ECO:0007669"/>
    <property type="project" value="TreeGrafter"/>
</dbReference>
<dbReference type="InterPro" id="IPR000300">
    <property type="entry name" value="IPPc"/>
</dbReference>
<dbReference type="PROSITE" id="PS50275">
    <property type="entry name" value="SAC"/>
    <property type="match status" value="1"/>
</dbReference>
<feature type="compositionally biased region" description="Low complexity" evidence="9">
    <location>
        <begin position="900"/>
        <end position="919"/>
    </location>
</feature>
<dbReference type="EC" id="3.1.3.36" evidence="4"/>
<keyword evidence="6" id="KW-0963">Cytoplasm</keyword>
<evidence type="ECO:0000256" key="1">
    <source>
        <dbReference type="ARBA" id="ARBA00004496"/>
    </source>
</evidence>
<feature type="region of interest" description="Disordered" evidence="9">
    <location>
        <begin position="778"/>
        <end position="978"/>
    </location>
</feature>
<dbReference type="SMART" id="SM00128">
    <property type="entry name" value="IPPc"/>
    <property type="match status" value="1"/>
</dbReference>
<dbReference type="OrthoDB" id="405996at2759"/>
<dbReference type="GO" id="GO:0015031">
    <property type="term" value="P:protein transport"/>
    <property type="evidence" value="ECO:0007669"/>
    <property type="project" value="UniProtKB-KW"/>
</dbReference>
<dbReference type="KEGG" id="slb:AWJ20_3207"/>
<dbReference type="GeneID" id="30035204"/>
<dbReference type="PANTHER" id="PTHR11200:SF257">
    <property type="entry name" value="PHOSPHOINOSITIDE 5-PHOSPHATASE"/>
    <property type="match status" value="1"/>
</dbReference>
<evidence type="ECO:0000256" key="5">
    <source>
        <dbReference type="ARBA" id="ARBA00022448"/>
    </source>
</evidence>
<feature type="compositionally biased region" description="Low complexity" evidence="9">
    <location>
        <begin position="834"/>
        <end position="865"/>
    </location>
</feature>
<feature type="domain" description="SAC" evidence="10">
    <location>
        <begin position="1"/>
        <end position="323"/>
    </location>
</feature>
<dbReference type="InterPro" id="IPR002013">
    <property type="entry name" value="SAC_dom"/>
</dbReference>
<evidence type="ECO:0000256" key="6">
    <source>
        <dbReference type="ARBA" id="ARBA00022490"/>
    </source>
</evidence>
<comment type="similarity">
    <text evidence="2">Belongs to the synaptojanin family.</text>
</comment>
<gene>
    <name evidence="11" type="primary">INP53</name>
    <name evidence="11" type="ORF">AWJ20_3207</name>
</gene>
<keyword evidence="7" id="KW-0378">Hydrolase</keyword>
<keyword evidence="8" id="KW-0653">Protein transport</keyword>
<comment type="subcellular location">
    <subcellularLocation>
        <location evidence="1">Cytoplasm</location>
    </subcellularLocation>
</comment>
<feature type="compositionally biased region" description="Polar residues" evidence="9">
    <location>
        <begin position="866"/>
        <end position="877"/>
    </location>
</feature>